<evidence type="ECO:0000313" key="2">
    <source>
        <dbReference type="EMBL" id="SPP94685.1"/>
    </source>
</evidence>
<dbReference type="AlphaFoldDB" id="A0A2U3PZW2"/>
<proteinExistence type="predicted"/>
<evidence type="ECO:0000256" key="1">
    <source>
        <dbReference type="SAM" id="MobiDB-lite"/>
    </source>
</evidence>
<evidence type="ECO:0000313" key="3">
    <source>
        <dbReference type="Proteomes" id="UP000246085"/>
    </source>
</evidence>
<organism evidence="2 3">
    <name type="scientific">Bradyrhizobium vignae</name>
    <dbReference type="NCBI Taxonomy" id="1549949"/>
    <lineage>
        <taxon>Bacteria</taxon>
        <taxon>Pseudomonadati</taxon>
        <taxon>Pseudomonadota</taxon>
        <taxon>Alphaproteobacteria</taxon>
        <taxon>Hyphomicrobiales</taxon>
        <taxon>Nitrobacteraceae</taxon>
        <taxon>Bradyrhizobium</taxon>
    </lineage>
</organism>
<feature type="compositionally biased region" description="Polar residues" evidence="1">
    <location>
        <begin position="38"/>
        <end position="49"/>
    </location>
</feature>
<protein>
    <submittedName>
        <fullName evidence="2">Uncharacterized protein</fullName>
    </submittedName>
</protein>
<sequence>MPARTLYILTFGPIRSRYPALAAGPLDADLRRGFEIPEQSSPVSGSSFETEGWANGGCSDP</sequence>
<accession>A0A2U3PZW2</accession>
<gene>
    <name evidence="2" type="ORF">BRAD3257_3670</name>
</gene>
<dbReference type="KEGG" id="bvz:BRAD3257_3670"/>
<reference evidence="2 3" key="1">
    <citation type="submission" date="2018-03" db="EMBL/GenBank/DDBJ databases">
        <authorList>
            <person name="Gully D."/>
        </authorList>
    </citation>
    <scope>NUCLEOTIDE SEQUENCE [LARGE SCALE GENOMIC DNA]</scope>
    <source>
        <strain evidence="2">ORS3257</strain>
    </source>
</reference>
<dbReference type="Proteomes" id="UP000246085">
    <property type="component" value="Chromosome BRAD3257"/>
</dbReference>
<feature type="region of interest" description="Disordered" evidence="1">
    <location>
        <begin position="35"/>
        <end position="61"/>
    </location>
</feature>
<dbReference type="EMBL" id="LS398110">
    <property type="protein sequence ID" value="SPP94685.1"/>
    <property type="molecule type" value="Genomic_DNA"/>
</dbReference>
<name>A0A2U3PZW2_9BRAD</name>